<feature type="domain" description="ALK/LTK-like glycine-rich" evidence="17">
    <location>
        <begin position="1405"/>
        <end position="1653"/>
    </location>
</feature>
<feature type="compositionally biased region" description="Polar residues" evidence="16">
    <location>
        <begin position="1859"/>
        <end position="1881"/>
    </location>
</feature>
<dbReference type="Gene3D" id="2.60.120.260">
    <property type="entry name" value="Galactose-binding domain-like"/>
    <property type="match status" value="1"/>
</dbReference>
<gene>
    <name evidence="18" type="ORF">E6C55_27080</name>
</gene>
<keyword evidence="8" id="KW-0418">Kinase</keyword>
<evidence type="ECO:0000313" key="18">
    <source>
        <dbReference type="EMBL" id="THF73936.1"/>
    </source>
</evidence>
<evidence type="ECO:0000256" key="5">
    <source>
        <dbReference type="ARBA" id="ARBA00022692"/>
    </source>
</evidence>
<feature type="region of interest" description="Disordered" evidence="16">
    <location>
        <begin position="1511"/>
        <end position="1534"/>
    </location>
</feature>
<evidence type="ECO:0000256" key="16">
    <source>
        <dbReference type="SAM" id="MobiDB-lite"/>
    </source>
</evidence>
<keyword evidence="10" id="KW-1133">Transmembrane helix</keyword>
<dbReference type="Proteomes" id="UP000310636">
    <property type="component" value="Unassembled WGS sequence"/>
</dbReference>
<comment type="subcellular location">
    <subcellularLocation>
        <location evidence="1">Cell membrane</location>
        <topology evidence="1">Single-pass type I membrane protein</topology>
    </subcellularLocation>
</comment>
<name>A0A4S4BHB5_9BACL</name>
<dbReference type="OrthoDB" id="2657408at2"/>
<dbReference type="GO" id="GO:0004714">
    <property type="term" value="F:transmembrane receptor protein tyrosine kinase activity"/>
    <property type="evidence" value="ECO:0007669"/>
    <property type="project" value="UniProtKB-EC"/>
</dbReference>
<evidence type="ECO:0000256" key="1">
    <source>
        <dbReference type="ARBA" id="ARBA00004251"/>
    </source>
</evidence>
<dbReference type="GO" id="GO:0005524">
    <property type="term" value="F:ATP binding"/>
    <property type="evidence" value="ECO:0007669"/>
    <property type="project" value="UniProtKB-KW"/>
</dbReference>
<keyword evidence="19" id="KW-1185">Reference proteome</keyword>
<evidence type="ECO:0000256" key="14">
    <source>
        <dbReference type="ARBA" id="ARBA00023170"/>
    </source>
</evidence>
<evidence type="ECO:0000256" key="10">
    <source>
        <dbReference type="ARBA" id="ARBA00022989"/>
    </source>
</evidence>
<evidence type="ECO:0000256" key="12">
    <source>
        <dbReference type="ARBA" id="ARBA00023137"/>
    </source>
</evidence>
<keyword evidence="12" id="KW-0829">Tyrosine-protein kinase</keyword>
<reference evidence="18 19" key="1">
    <citation type="submission" date="2019-04" db="EMBL/GenBank/DDBJ databases">
        <title>Cohnella sp. nov. isolated from preserved vegetables.</title>
        <authorList>
            <person name="Lin S.-Y."/>
            <person name="Hung M.-H."/>
            <person name="Young C.-C."/>
        </authorList>
    </citation>
    <scope>NUCLEOTIDE SEQUENCE [LARGE SCALE GENOMIC DNA]</scope>
    <source>
        <strain evidence="18 19">CC-MHH1044</strain>
    </source>
</reference>
<proteinExistence type="predicted"/>
<sequence length="2446" mass="256425">MKRILAVLMIAVILISSYPVQEIETVEAAVAGTTGSIPAGGTPNNGGMTGYAYRVGIVHEKLKNGMEFLEGESNAQLISKIQTQYNNHYPTMENSIVFAPSQYYDSNALLGWYASSSGEIKYVDDTKKAYKLRGLSSSYRSANLYYSSLADKAPYSKTASMVKLLGGGKWKGSVSADPTEAKKVWNYLLLDYQGIDSRIKNYIADEKNDSSNPEYKWEAILKYIDLLMTLYALSDSEQQKVYDTQIERIIASATSGVNTEPVLLVIDTVTKFTAPGLLPSGKQIFIPSTAYVDYAHSAVPAWSITNAAFNNGAAVTGGTLGLIELGAKKSIATLSTRKRLTDLTGQARKNNGLAWAYGGVVGKILYTTSGGTASWTSTSADSPVMKLLTFDADTYGFLVVGAGANKSHVDDCACTAKLSIAEKGGTVTTDTIGRNVPITVNMKASNAEYLKWARYIGTAPTVKVKIAISRTGGSGAVSITPQGNEPAINTTVSVASATVLDWLDPSSTTNPTYTDNISTMQIAAGSSVKLEYTLQAYITVGTDDPKECGGNSLPLGFNRPNNDQDLKGHYTSTPSYWSEIKEGSPGNEQFEAMAGTPTTRPLYFASGGSEFIVDIETEYVPDATSTRTYRSYFTSVPSEFKLGDQAGDYTVPTPSGASSSSLTVNAHTGGTVSATWTGTTPYTGNLSWSDHSSSGADSWNDAPYNNAMAQAQAWASAVNATVIKFTSASDKITRSFNAWGASASGSNSHPAGSVSIGHNAVPEVPCSGDPCTGGSPAIPYQATTGKQGTDGTYTITVTGTLPARIIDGPSSIYDLPMVQDTWSQTVNYDYMRINKVHVWKLDKSKVNGMTELIGTDEVTATVKQGDPSIFANIATANTSLAGRLRYSLEANQHDAVVWNEGSRSDKDDGNGDNGWVKGPGQGASWATGNTYTNSNYGTAVDYHVANSTAEDKATVEWKKFDERRRSLTTVTAVSDFLILQTSSGDQSVIYFDHTSPADQAQKPLAVPKTSKETMWDNNTDSAAKWSVNQINIGSYNGKYANPAAKYSGSGNGNQVLTIFDTYPAGMIRPARPSSGLRLMETNLDVIDTDKNGEYITGTSSVFYKLLSFAKGDNDSIYSSDMDSDYQEKGQSFESTYSPSHSKVNDIVIHDPVSVENSMVIPLDSSRDQRTALSQSIGGNLQADIIEYDKTLDPDWRPNLLFNGDAEAIDESSGTPVGWSANGSNSAVFTYRHGDQWVISDHHSFEINTPPNSGSTNYTGLYYQTVTASPNTNYTYSGTLSCHRCQGYAYVDIYNASMVKTNVYSTSVNATNAAQPFTLNFRTDADTKYIRVHIVKGNSANQVAGYLDYLFADDLSLVNNDSQTADKPIGFKPVLVENPDYVNPTSSLTQDYPYTGAVQSFTAPYSGVFTIQAWGAQGGAGEKYAGGKGGYSTGEVTLAKGQILYIYVGGQGQTTTSSDLSGGFNGGGGVSASTKASTSRGSGGGATHVAAASGLLSALSASPSSILLVAGGGGGSGTEEAGGNGGGAAGLRGDGTVGDSASGSYGGGGTQTAGGAYAATGSTSSNGTSGSFGQGGHSAGGGASYVSGGGGGSGYYGGGGGNSGSPSLSGGGGGGSSYTGGVSSGSTIDGGSSMPSTSGGTEIGHEGNGFLRITGRSSSTAEGESIRFTYTGAVQTFTAAKAGTYKIQAWGAQGGGISPAYPGGKGGYAEGTIDLAVGDVLNIYVGQNPSAKTGGWNGGGNGGSGGSDIDYGYAGGGASDVRQGGTALANRILVAGGGGGSDTAGLGGAGGGLASVNTVASSVAVATQTTGNALGQGANGPSYGGGGGGGYYGGFGGEGGAPNNGGSGGSGYIGGVSNGQTIDGTQSITSPDGTTETGHSGNGAVTITALNVTTASDPVAQFLTTWVEDPDYNPDIPDEAYILAERKTAASTPISIPGGGTYTTGNFINLDYGFTIYFPNKGDFFGDGALGIGRTTSVRGKGYIDGMDTTEWTQSKSVTFEFNVIYNGTTYTAGEEIDLPVECNSFNCKYQFYAPLGNREAISAPVTYKAIAINGESLDNDNPTNRVRYANLAARHSAIKHTNIDVVGRIGNMVIEDTGDFRFSNLFKNPAVPASWLIQGVVKKVNMDSQNRIIGDTVDIRGEPVSSTTNYLNTYGLTAHMQQSPIPFPLSPEKNNIAALQRQPMRIGYNVFADMQTIGNYYGGVQIIPYYYHLNLKTGTYTPVDVYMNVNSSYKPINVFDIVQPGWDTSSVYSFAYSLNWLDEAGRRNYSSAEKANTENVVDYWAQTDDSGSTDKMSIPYGSKFSYGTSQIMYLAERNRTFVGSSKTYGYDKNPGGVLAEELYELQAQRWHFTYGLPSSAIVVEHGLPVTQTNMNNLRTNSSVIVMAAEVTSIGDTYALKYSTKGINNPIQISGTSYSTASIPYPVIAVYSSSKSSADDLEVMGTH</sequence>
<keyword evidence="3" id="KW-1003">Cell membrane</keyword>
<evidence type="ECO:0000256" key="4">
    <source>
        <dbReference type="ARBA" id="ARBA00022679"/>
    </source>
</evidence>
<evidence type="ECO:0000259" key="17">
    <source>
        <dbReference type="Pfam" id="PF12810"/>
    </source>
</evidence>
<dbReference type="RefSeq" id="WP_136372969.1">
    <property type="nucleotide sequence ID" value="NZ_SSOB01000047.1"/>
</dbReference>
<evidence type="ECO:0000313" key="19">
    <source>
        <dbReference type="Proteomes" id="UP000310636"/>
    </source>
</evidence>
<dbReference type="Pfam" id="PF12810">
    <property type="entry name" value="ALK_LTK_GRD"/>
    <property type="match status" value="2"/>
</dbReference>
<keyword evidence="15" id="KW-0325">Glycoprotein</keyword>
<dbReference type="InterPro" id="IPR055163">
    <property type="entry name" value="ALK/LTK-like_GRD"/>
</dbReference>
<feature type="compositionally biased region" description="Gly residues" evidence="16">
    <location>
        <begin position="1605"/>
        <end position="1617"/>
    </location>
</feature>
<evidence type="ECO:0000256" key="15">
    <source>
        <dbReference type="ARBA" id="ARBA00023180"/>
    </source>
</evidence>
<keyword evidence="7" id="KW-0547">Nucleotide-binding</keyword>
<dbReference type="GO" id="GO:0005886">
    <property type="term" value="C:plasma membrane"/>
    <property type="evidence" value="ECO:0007669"/>
    <property type="project" value="UniProtKB-SubCell"/>
</dbReference>
<dbReference type="EMBL" id="SSOB01000047">
    <property type="protein sequence ID" value="THF73936.1"/>
    <property type="molecule type" value="Genomic_DNA"/>
</dbReference>
<feature type="compositionally biased region" description="Low complexity" evidence="16">
    <location>
        <begin position="1618"/>
        <end position="1639"/>
    </location>
</feature>
<feature type="region of interest" description="Disordered" evidence="16">
    <location>
        <begin position="1845"/>
        <end position="1881"/>
    </location>
</feature>
<keyword evidence="9" id="KW-0067">ATP-binding</keyword>
<keyword evidence="6" id="KW-0732">Signal</keyword>
<evidence type="ECO:0000256" key="13">
    <source>
        <dbReference type="ARBA" id="ARBA00023157"/>
    </source>
</evidence>
<evidence type="ECO:0000256" key="6">
    <source>
        <dbReference type="ARBA" id="ARBA00022729"/>
    </source>
</evidence>
<keyword evidence="13" id="KW-1015">Disulfide bond</keyword>
<keyword evidence="11" id="KW-0472">Membrane</keyword>
<evidence type="ECO:0000256" key="11">
    <source>
        <dbReference type="ARBA" id="ARBA00023136"/>
    </source>
</evidence>
<evidence type="ECO:0000256" key="9">
    <source>
        <dbReference type="ARBA" id="ARBA00022840"/>
    </source>
</evidence>
<feature type="region of interest" description="Disordered" evidence="16">
    <location>
        <begin position="1605"/>
        <end position="1661"/>
    </location>
</feature>
<keyword evidence="14" id="KW-0675">Receptor</keyword>
<protein>
    <recommendedName>
        <fullName evidence="2">receptor protein-tyrosine kinase</fullName>
        <ecNumber evidence="2">2.7.10.1</ecNumber>
    </recommendedName>
</protein>
<evidence type="ECO:0000256" key="7">
    <source>
        <dbReference type="ARBA" id="ARBA00022741"/>
    </source>
</evidence>
<evidence type="ECO:0000256" key="3">
    <source>
        <dbReference type="ARBA" id="ARBA00022475"/>
    </source>
</evidence>
<keyword evidence="4" id="KW-0808">Transferase</keyword>
<feature type="domain" description="ALK/LTK-like glycine-rich" evidence="17">
    <location>
        <begin position="1680"/>
        <end position="1889"/>
    </location>
</feature>
<keyword evidence="5" id="KW-0812">Transmembrane</keyword>
<feature type="region of interest" description="Disordered" evidence="16">
    <location>
        <begin position="899"/>
        <end position="921"/>
    </location>
</feature>
<comment type="caution">
    <text evidence="18">The sequence shown here is derived from an EMBL/GenBank/DDBJ whole genome shotgun (WGS) entry which is preliminary data.</text>
</comment>
<evidence type="ECO:0000256" key="8">
    <source>
        <dbReference type="ARBA" id="ARBA00022777"/>
    </source>
</evidence>
<organism evidence="18 19">
    <name type="scientific">Cohnella fermenti</name>
    <dbReference type="NCBI Taxonomy" id="2565925"/>
    <lineage>
        <taxon>Bacteria</taxon>
        <taxon>Bacillati</taxon>
        <taxon>Bacillota</taxon>
        <taxon>Bacilli</taxon>
        <taxon>Bacillales</taxon>
        <taxon>Paenibacillaceae</taxon>
        <taxon>Cohnella</taxon>
    </lineage>
</organism>
<accession>A0A4S4BHB5</accession>
<dbReference type="EC" id="2.7.10.1" evidence="2"/>
<evidence type="ECO:0000256" key="2">
    <source>
        <dbReference type="ARBA" id="ARBA00011902"/>
    </source>
</evidence>
<feature type="compositionally biased region" description="Gly residues" evidence="16">
    <location>
        <begin position="1845"/>
        <end position="1856"/>
    </location>
</feature>